<keyword evidence="4" id="KW-1133">Transmembrane helix</keyword>
<reference evidence="6" key="1">
    <citation type="journal article" date="2023" name="Plant Biotechnol. J.">
        <title>Chromosome-level wild Hevea brasiliensis genome provides new tools for genomic-assisted breeding and valuable loci to elevate rubber yield.</title>
        <authorList>
            <person name="Cheng H."/>
            <person name="Song X."/>
            <person name="Hu Y."/>
            <person name="Wu T."/>
            <person name="Yang Q."/>
            <person name="An Z."/>
            <person name="Feng S."/>
            <person name="Deng Z."/>
            <person name="Wu W."/>
            <person name="Zeng X."/>
            <person name="Tu M."/>
            <person name="Wang X."/>
            <person name="Huang H."/>
        </authorList>
    </citation>
    <scope>NUCLEOTIDE SEQUENCE</scope>
    <source>
        <strain evidence="6">MT/VB/25A 57/8</strain>
    </source>
</reference>
<accession>A0ABQ9LXG6</accession>
<evidence type="ECO:0000256" key="1">
    <source>
        <dbReference type="ARBA" id="ARBA00004370"/>
    </source>
</evidence>
<name>A0ABQ9LXG6_HEVBR</name>
<dbReference type="InterPro" id="IPR011012">
    <property type="entry name" value="Longin-like_dom_sf"/>
</dbReference>
<evidence type="ECO:0000256" key="4">
    <source>
        <dbReference type="SAM" id="Phobius"/>
    </source>
</evidence>
<sequence length="284" mass="31968">MISNPHLVFYACIAKGSTILSELSLSKEPGIEVVAKQCIEKTPPLHSIFSHTIRKKTYAFLIHEPFAYFAIFDEDLEKSESMWFLDRVKVAFEEFIASNPIKDFAKLTSLCFQGQFYPIFREILSLDVDLVDSLLEVPKDFRNPSVDSTKGKKTVVRPLHSKPTKMMMKKKKRPLCCAGAGAGGASDGRGEANGDHHNFKDGGGAMMDSKVNHVYENGNIVVNREFSVSMSHKNGGYYLGDNKQKVKQIWRKHVWVILILDLVICAALFGIWLWVCRGFKCIDG</sequence>
<comment type="subcellular location">
    <subcellularLocation>
        <location evidence="1">Membrane</location>
    </subcellularLocation>
</comment>
<comment type="caution">
    <text evidence="6">The sequence shown here is derived from an EMBL/GenBank/DDBJ whole genome shotgun (WGS) entry which is preliminary data.</text>
</comment>
<evidence type="ECO:0000313" key="6">
    <source>
        <dbReference type="EMBL" id="KAJ9172215.1"/>
    </source>
</evidence>
<dbReference type="Proteomes" id="UP001174677">
    <property type="component" value="Chromosome 9"/>
</dbReference>
<keyword evidence="4" id="KW-0812">Transmembrane</keyword>
<organism evidence="6 7">
    <name type="scientific">Hevea brasiliensis</name>
    <name type="common">Para rubber tree</name>
    <name type="synonym">Siphonia brasiliensis</name>
    <dbReference type="NCBI Taxonomy" id="3981"/>
    <lineage>
        <taxon>Eukaryota</taxon>
        <taxon>Viridiplantae</taxon>
        <taxon>Streptophyta</taxon>
        <taxon>Embryophyta</taxon>
        <taxon>Tracheophyta</taxon>
        <taxon>Spermatophyta</taxon>
        <taxon>Magnoliopsida</taxon>
        <taxon>eudicotyledons</taxon>
        <taxon>Gunneridae</taxon>
        <taxon>Pentapetalae</taxon>
        <taxon>rosids</taxon>
        <taxon>fabids</taxon>
        <taxon>Malpighiales</taxon>
        <taxon>Euphorbiaceae</taxon>
        <taxon>Crotonoideae</taxon>
        <taxon>Micrandreae</taxon>
        <taxon>Hevea</taxon>
    </lineage>
</organism>
<dbReference type="Gene3D" id="3.30.450.50">
    <property type="entry name" value="Longin domain"/>
    <property type="match status" value="1"/>
</dbReference>
<protein>
    <recommendedName>
        <fullName evidence="5">Longin domain-containing protein</fullName>
    </recommendedName>
</protein>
<keyword evidence="3 4" id="KW-0472">Membrane</keyword>
<keyword evidence="7" id="KW-1185">Reference proteome</keyword>
<dbReference type="EMBL" id="JARPOI010000009">
    <property type="protein sequence ID" value="KAJ9172215.1"/>
    <property type="molecule type" value="Genomic_DNA"/>
</dbReference>
<evidence type="ECO:0000256" key="2">
    <source>
        <dbReference type="ARBA" id="ARBA00008025"/>
    </source>
</evidence>
<comment type="similarity">
    <text evidence="2">Belongs to the synaptobrevin family.</text>
</comment>
<evidence type="ECO:0000259" key="5">
    <source>
        <dbReference type="SMART" id="SM01270"/>
    </source>
</evidence>
<dbReference type="CDD" id="cd14824">
    <property type="entry name" value="Longin"/>
    <property type="match status" value="1"/>
</dbReference>
<dbReference type="PANTHER" id="PTHR47461">
    <property type="entry name" value="PHYTOLONGIN PHYL1.2"/>
    <property type="match status" value="1"/>
</dbReference>
<proteinExistence type="inferred from homology"/>
<evidence type="ECO:0000256" key="3">
    <source>
        <dbReference type="ARBA" id="ARBA00023136"/>
    </source>
</evidence>
<feature type="transmembrane region" description="Helical" evidence="4">
    <location>
        <begin position="254"/>
        <end position="275"/>
    </location>
</feature>
<feature type="domain" description="Longin" evidence="5">
    <location>
        <begin position="34"/>
        <end position="119"/>
    </location>
</feature>
<dbReference type="SUPFAM" id="SSF64356">
    <property type="entry name" value="SNARE-like"/>
    <property type="match status" value="1"/>
</dbReference>
<dbReference type="SMART" id="SM01270">
    <property type="entry name" value="Longin"/>
    <property type="match status" value="1"/>
</dbReference>
<dbReference type="InterPro" id="IPR010908">
    <property type="entry name" value="Longin_dom"/>
</dbReference>
<gene>
    <name evidence="6" type="ORF">P3X46_015480</name>
</gene>
<dbReference type="InterPro" id="IPR044783">
    <property type="entry name" value="PHYL"/>
</dbReference>
<dbReference type="PANTHER" id="PTHR47461:SF3">
    <property type="entry name" value="PHYTOLONGIN PHYL2.2"/>
    <property type="match status" value="1"/>
</dbReference>
<evidence type="ECO:0000313" key="7">
    <source>
        <dbReference type="Proteomes" id="UP001174677"/>
    </source>
</evidence>